<dbReference type="Pfam" id="PF00732">
    <property type="entry name" value="GMC_oxred_N"/>
    <property type="match status" value="1"/>
</dbReference>
<dbReference type="PIRSF" id="PIRSF000137">
    <property type="entry name" value="Alcohol_oxidase"/>
    <property type="match status" value="1"/>
</dbReference>
<dbReference type="PANTHER" id="PTHR11552:SF217">
    <property type="entry name" value="GLUCOSE DEHYDROGENASE [FAD, QUINONE]"/>
    <property type="match status" value="1"/>
</dbReference>
<gene>
    <name evidence="4" type="ORF">ALC56_02451</name>
</gene>
<dbReference type="Gene3D" id="3.50.50.60">
    <property type="entry name" value="FAD/NAD(P)-binding domain"/>
    <property type="match status" value="1"/>
</dbReference>
<dbReference type="SUPFAM" id="SSF54373">
    <property type="entry name" value="FAD-linked reductases, C-terminal domain"/>
    <property type="match status" value="1"/>
</dbReference>
<dbReference type="InterPro" id="IPR036188">
    <property type="entry name" value="FAD/NAD-bd_sf"/>
</dbReference>
<dbReference type="PROSITE" id="PS00624">
    <property type="entry name" value="GMC_OXRED_2"/>
    <property type="match status" value="1"/>
</dbReference>
<comment type="similarity">
    <text evidence="1">Belongs to the GMC oxidoreductase family.</text>
</comment>
<dbReference type="GO" id="GO:0016614">
    <property type="term" value="F:oxidoreductase activity, acting on CH-OH group of donors"/>
    <property type="evidence" value="ECO:0007669"/>
    <property type="project" value="InterPro"/>
</dbReference>
<sequence>GGVCTWPRGKMVAGTGAMHGMMYYRGHPEIYNHWAREGNLGWSYDQISHYFERVENPVDPTILSDKPRSIKERGLMNIQYYPHKPDFVNVLLTAASELGYRTTTPLKEYNQTGFMVAPMTIKNGMRLTTPKAYLRPVHDRKNLRVLTNAQVTKILIRPWEQKAYGVELVDKNGYKRVVKCDKEVILTAGAVGSPHILLNSGIGPEKDLAKLGIKVFKNLPVGKNLHNHVSVAVPMSIKDIPYQTMTMDAVNQYLQNKTGPIASTGLTQVTGFLESSYAINGVPDIQVFFDGFIPTCSKTGLVNECINGKFQPDCPDRRQLVARPTVISTESRGDLKLRSNNPLDPPLIYPNYFTNEKDLIVLLEVLKRTICREFLLVFFNNFFFISYHFGTDAFWMCQIRARTGPENHQSGTCKLGPSTDPSAVVDSQLRIHGISNIRVADASIFPIVPNSNPVAAIMMVAEKAANMIKNTWYLI</sequence>
<organism evidence="4 5">
    <name type="scientific">Trachymyrmex septentrionalis</name>
    <dbReference type="NCBI Taxonomy" id="34720"/>
    <lineage>
        <taxon>Eukaryota</taxon>
        <taxon>Metazoa</taxon>
        <taxon>Ecdysozoa</taxon>
        <taxon>Arthropoda</taxon>
        <taxon>Hexapoda</taxon>
        <taxon>Insecta</taxon>
        <taxon>Pterygota</taxon>
        <taxon>Neoptera</taxon>
        <taxon>Endopterygota</taxon>
        <taxon>Hymenoptera</taxon>
        <taxon>Apocrita</taxon>
        <taxon>Aculeata</taxon>
        <taxon>Formicoidea</taxon>
        <taxon>Formicidae</taxon>
        <taxon>Myrmicinae</taxon>
        <taxon>Trachymyrmex</taxon>
    </lineage>
</organism>
<keyword evidence="5" id="KW-1185">Reference proteome</keyword>
<keyword evidence="2" id="KW-0285">Flavoprotein</keyword>
<dbReference type="STRING" id="34720.A0A151K105"/>
<evidence type="ECO:0000313" key="4">
    <source>
        <dbReference type="EMBL" id="KYN43076.1"/>
    </source>
</evidence>
<dbReference type="InterPro" id="IPR000172">
    <property type="entry name" value="GMC_OxRdtase_N"/>
</dbReference>
<evidence type="ECO:0000259" key="3">
    <source>
        <dbReference type="PROSITE" id="PS00624"/>
    </source>
</evidence>
<evidence type="ECO:0000256" key="2">
    <source>
        <dbReference type="PIRSR" id="PIRSR000137-2"/>
    </source>
</evidence>
<dbReference type="Gene3D" id="3.30.560.10">
    <property type="entry name" value="Glucose Oxidase, domain 3"/>
    <property type="match status" value="1"/>
</dbReference>
<evidence type="ECO:0000313" key="5">
    <source>
        <dbReference type="Proteomes" id="UP000078541"/>
    </source>
</evidence>
<feature type="binding site" evidence="2">
    <location>
        <position position="15"/>
    </location>
    <ligand>
        <name>FAD</name>
        <dbReference type="ChEBI" id="CHEBI:57692"/>
    </ligand>
</feature>
<proteinExistence type="inferred from homology"/>
<accession>A0A151K105</accession>
<dbReference type="PANTHER" id="PTHR11552">
    <property type="entry name" value="GLUCOSE-METHANOL-CHOLINE GMC OXIDOREDUCTASE"/>
    <property type="match status" value="1"/>
</dbReference>
<dbReference type="InterPro" id="IPR012132">
    <property type="entry name" value="GMC_OxRdtase"/>
</dbReference>
<dbReference type="GO" id="GO:0050660">
    <property type="term" value="F:flavin adenine dinucleotide binding"/>
    <property type="evidence" value="ECO:0007669"/>
    <property type="project" value="InterPro"/>
</dbReference>
<name>A0A151K105_9HYME</name>
<evidence type="ECO:0000256" key="1">
    <source>
        <dbReference type="ARBA" id="ARBA00010790"/>
    </source>
</evidence>
<protein>
    <submittedName>
        <fullName evidence="4">Glucose dehydrogenase [acceptor]</fullName>
    </submittedName>
</protein>
<dbReference type="InterPro" id="IPR007867">
    <property type="entry name" value="GMC_OxRtase_C"/>
</dbReference>
<feature type="domain" description="Glucose-methanol-choline oxidoreductase N-terminal" evidence="3">
    <location>
        <begin position="189"/>
        <end position="203"/>
    </location>
</feature>
<feature type="non-terminal residue" evidence="4">
    <location>
        <position position="1"/>
    </location>
</feature>
<dbReference type="Pfam" id="PF05199">
    <property type="entry name" value="GMC_oxred_C"/>
    <property type="match status" value="1"/>
</dbReference>
<feature type="binding site" evidence="2">
    <location>
        <position position="151"/>
    </location>
    <ligand>
        <name>FAD</name>
        <dbReference type="ChEBI" id="CHEBI:57692"/>
    </ligand>
</feature>
<dbReference type="EMBL" id="KQ981296">
    <property type="protein sequence ID" value="KYN43076.1"/>
    <property type="molecule type" value="Genomic_DNA"/>
</dbReference>
<dbReference type="Proteomes" id="UP000078541">
    <property type="component" value="Unassembled WGS sequence"/>
</dbReference>
<reference evidence="4 5" key="1">
    <citation type="submission" date="2016-03" db="EMBL/GenBank/DDBJ databases">
        <title>Trachymyrmex septentrionalis WGS genome.</title>
        <authorList>
            <person name="Nygaard S."/>
            <person name="Hu H."/>
            <person name="Boomsma J."/>
            <person name="Zhang G."/>
        </authorList>
    </citation>
    <scope>NUCLEOTIDE SEQUENCE [LARGE SCALE GENOMIC DNA]</scope>
    <source>
        <strain evidence="4">Tsep2-gDNA-1</strain>
        <tissue evidence="4">Whole body</tissue>
    </source>
</reference>
<comment type="cofactor">
    <cofactor evidence="2">
        <name>FAD</name>
        <dbReference type="ChEBI" id="CHEBI:57692"/>
    </cofactor>
</comment>
<dbReference type="AlphaFoldDB" id="A0A151K105"/>
<dbReference type="SUPFAM" id="SSF51905">
    <property type="entry name" value="FAD/NAD(P)-binding domain"/>
    <property type="match status" value="1"/>
</dbReference>
<keyword evidence="2" id="KW-0274">FAD</keyword>